<evidence type="ECO:0000313" key="4">
    <source>
        <dbReference type="Proteomes" id="UP000238365"/>
    </source>
</evidence>
<evidence type="ECO:0000259" key="1">
    <source>
        <dbReference type="Pfam" id="PF00557"/>
    </source>
</evidence>
<organism evidence="3 4">
    <name type="scientific">Mixta gaviniae</name>
    <dbReference type="NCBI Taxonomy" id="665914"/>
    <lineage>
        <taxon>Bacteria</taxon>
        <taxon>Pseudomonadati</taxon>
        <taxon>Pseudomonadota</taxon>
        <taxon>Gammaproteobacteria</taxon>
        <taxon>Enterobacterales</taxon>
        <taxon>Erwiniaceae</taxon>
        <taxon>Mixta</taxon>
    </lineage>
</organism>
<dbReference type="Gene3D" id="3.40.350.10">
    <property type="entry name" value="Creatinase/prolidase N-terminal domain"/>
    <property type="match status" value="1"/>
</dbReference>
<dbReference type="SUPFAM" id="SSF55920">
    <property type="entry name" value="Creatinase/aminopeptidase"/>
    <property type="match status" value="1"/>
</dbReference>
<dbReference type="InterPro" id="IPR000587">
    <property type="entry name" value="Creatinase_N"/>
</dbReference>
<evidence type="ECO:0000313" key="3">
    <source>
        <dbReference type="EMBL" id="AUX93426.1"/>
    </source>
</evidence>
<dbReference type="CDD" id="cd01066">
    <property type="entry name" value="APP_MetAP"/>
    <property type="match status" value="1"/>
</dbReference>
<dbReference type="EMBL" id="CP026377">
    <property type="protein sequence ID" value="AUX93426.1"/>
    <property type="molecule type" value="Genomic_DNA"/>
</dbReference>
<sequence length="362" mass="40830">MSERLKRLQASLADWQLDGLLLTRRDNIAWLTEGASYYVVERAETGVASLLIMPDRVLLLAPENEMPRILAEEPLPFACETYRYPWYASPEAALTAFRPARLGSDMPVASALNIQERMPPLRQGLNETEKQAFRALGREAARLVEDIARQLRPGIREREVEAEIFRRSLARGIRPVCTLIAADERIAAYKHPVPGDKPLAKKMLITLGAERQGLNVSLTRMVQFGEPDAELRQRILSLAAIHADIQHAARPGWRWQAVFAEIQQAYQRHGWPDGWRHHHQGGPAGYGCRDWILTPDAAGLVLPDTAQAWNPTLSGVKSEDTALVTDGETEWLTRSGRWPLIEITREGQRWQFADWLVLPCSS</sequence>
<dbReference type="Gene3D" id="3.90.230.10">
    <property type="entry name" value="Creatinase/methionine aminopeptidase superfamily"/>
    <property type="match status" value="1"/>
</dbReference>
<dbReference type="Proteomes" id="UP000238365">
    <property type="component" value="Chromosome"/>
</dbReference>
<dbReference type="InterPro" id="IPR050659">
    <property type="entry name" value="Peptidase_M24B"/>
</dbReference>
<accession>A0A1X1DZ47</accession>
<feature type="domain" description="Peptidase M24" evidence="1">
    <location>
        <begin position="133"/>
        <end position="277"/>
    </location>
</feature>
<dbReference type="InterPro" id="IPR036005">
    <property type="entry name" value="Creatinase/aminopeptidase-like"/>
</dbReference>
<dbReference type="RefSeq" id="WP_104957278.1">
    <property type="nucleotide sequence ID" value="NZ_CP026377.1"/>
</dbReference>
<dbReference type="SUPFAM" id="SSF53092">
    <property type="entry name" value="Creatinase/prolidase N-terminal domain"/>
    <property type="match status" value="1"/>
</dbReference>
<proteinExistence type="predicted"/>
<name>A0A1X1DZ47_9GAMM</name>
<dbReference type="InterPro" id="IPR029149">
    <property type="entry name" value="Creatin/AminoP/Spt16_N"/>
</dbReference>
<dbReference type="KEGG" id="pgz:C2E15_10270"/>
<evidence type="ECO:0008006" key="5">
    <source>
        <dbReference type="Google" id="ProtNLM"/>
    </source>
</evidence>
<dbReference type="InterPro" id="IPR000994">
    <property type="entry name" value="Pept_M24"/>
</dbReference>
<feature type="domain" description="Creatinase N-terminal" evidence="2">
    <location>
        <begin position="4"/>
        <end position="118"/>
    </location>
</feature>
<reference evidence="3 4" key="1">
    <citation type="submission" date="2018-01" db="EMBL/GenBank/DDBJ databases">
        <title>Complete and assembled Genome of Pantoea gaviniae DSM22758T.</title>
        <authorList>
            <person name="Stevens M.J.A."/>
            <person name="Zurfluh K."/>
            <person name="Stephan R."/>
        </authorList>
    </citation>
    <scope>NUCLEOTIDE SEQUENCE [LARGE SCALE GENOMIC DNA]</scope>
    <source>
        <strain evidence="3 4">DSM 22758</strain>
    </source>
</reference>
<dbReference type="PANTHER" id="PTHR46112">
    <property type="entry name" value="AMINOPEPTIDASE"/>
    <property type="match status" value="1"/>
</dbReference>
<dbReference type="PANTHER" id="PTHR46112:SF2">
    <property type="entry name" value="XAA-PRO AMINOPEPTIDASE P-RELATED"/>
    <property type="match status" value="1"/>
</dbReference>
<protein>
    <recommendedName>
        <fullName evidence="5">Peptidase M24</fullName>
    </recommendedName>
</protein>
<keyword evidence="4" id="KW-1185">Reference proteome</keyword>
<evidence type="ECO:0000259" key="2">
    <source>
        <dbReference type="Pfam" id="PF01321"/>
    </source>
</evidence>
<dbReference type="AlphaFoldDB" id="A0A1X1DZ47"/>
<dbReference type="Pfam" id="PF01321">
    <property type="entry name" value="Creatinase_N"/>
    <property type="match status" value="1"/>
</dbReference>
<gene>
    <name evidence="3" type="ORF">C2E15_10270</name>
</gene>
<dbReference type="OrthoDB" id="4850044at2"/>
<dbReference type="Pfam" id="PF00557">
    <property type="entry name" value="Peptidase_M24"/>
    <property type="match status" value="1"/>
</dbReference>